<dbReference type="SUPFAM" id="SSF46785">
    <property type="entry name" value="Winged helix' DNA-binding domain"/>
    <property type="match status" value="1"/>
</dbReference>
<keyword evidence="4" id="KW-0804">Transcription</keyword>
<dbReference type="FunFam" id="1.10.10.10:FF:000001">
    <property type="entry name" value="LysR family transcriptional regulator"/>
    <property type="match status" value="1"/>
</dbReference>
<evidence type="ECO:0000256" key="4">
    <source>
        <dbReference type="ARBA" id="ARBA00023163"/>
    </source>
</evidence>
<gene>
    <name evidence="6" type="ORF">CFH80_01445</name>
</gene>
<dbReference type="SUPFAM" id="SSF53850">
    <property type="entry name" value="Periplasmic binding protein-like II"/>
    <property type="match status" value="1"/>
</dbReference>
<dbReference type="Pfam" id="PF03466">
    <property type="entry name" value="LysR_substrate"/>
    <property type="match status" value="1"/>
</dbReference>
<feature type="domain" description="HTH lysR-type" evidence="5">
    <location>
        <begin position="1"/>
        <end position="60"/>
    </location>
</feature>
<dbReference type="Pfam" id="PF00126">
    <property type="entry name" value="HTH_1"/>
    <property type="match status" value="1"/>
</dbReference>
<evidence type="ECO:0000256" key="3">
    <source>
        <dbReference type="ARBA" id="ARBA00023125"/>
    </source>
</evidence>
<dbReference type="InterPro" id="IPR000847">
    <property type="entry name" value="LysR_HTH_N"/>
</dbReference>
<evidence type="ECO:0000313" key="7">
    <source>
        <dbReference type="Proteomes" id="UP000231638"/>
    </source>
</evidence>
<dbReference type="STRING" id="366522.GCA_001548055_00041"/>
<proteinExistence type="inferred from homology"/>
<dbReference type="PROSITE" id="PS50931">
    <property type="entry name" value="HTH_LYSR"/>
    <property type="match status" value="1"/>
</dbReference>
<dbReference type="Gene3D" id="1.10.10.10">
    <property type="entry name" value="Winged helix-like DNA-binding domain superfamily/Winged helix DNA-binding domain"/>
    <property type="match status" value="1"/>
</dbReference>
<dbReference type="EMBL" id="DLUG01000045">
    <property type="protein sequence ID" value="DAB37078.1"/>
    <property type="molecule type" value="Genomic_DNA"/>
</dbReference>
<accession>A0A2D3W9K0</accession>
<reference evidence="6 7" key="1">
    <citation type="journal article" date="2017" name="Front. Microbiol.">
        <title>Comparative Genomic Analysis of the Class Epsilonproteobacteria and Proposed Reclassification to Epsilonbacteraeota (phyl. nov.).</title>
        <authorList>
            <person name="Waite D.W."/>
            <person name="Vanwonterghem I."/>
            <person name="Rinke C."/>
            <person name="Parks D.H."/>
            <person name="Zhang Y."/>
            <person name="Takai K."/>
            <person name="Sievert S.M."/>
            <person name="Simon J."/>
            <person name="Campbell B.J."/>
            <person name="Hanson T.E."/>
            <person name="Woyke T."/>
            <person name="Klotz M.G."/>
            <person name="Hugenholtz P."/>
        </authorList>
    </citation>
    <scope>NUCLEOTIDE SEQUENCE [LARGE SCALE GENOMIC DNA]</scope>
    <source>
        <strain evidence="6">UBA11420</strain>
    </source>
</reference>
<dbReference type="InterPro" id="IPR036390">
    <property type="entry name" value="WH_DNA-bd_sf"/>
</dbReference>
<evidence type="ECO:0000259" key="5">
    <source>
        <dbReference type="PROSITE" id="PS50931"/>
    </source>
</evidence>
<dbReference type="PANTHER" id="PTHR30126:SF64">
    <property type="entry name" value="HTH-TYPE TRANSCRIPTIONAL REGULATOR CITR"/>
    <property type="match status" value="1"/>
</dbReference>
<organism evidence="6 7">
    <name type="scientific">Sulfurospirillum cavolei</name>
    <dbReference type="NCBI Taxonomy" id="366522"/>
    <lineage>
        <taxon>Bacteria</taxon>
        <taxon>Pseudomonadati</taxon>
        <taxon>Campylobacterota</taxon>
        <taxon>Epsilonproteobacteria</taxon>
        <taxon>Campylobacterales</taxon>
        <taxon>Sulfurospirillaceae</taxon>
        <taxon>Sulfurospirillum</taxon>
    </lineage>
</organism>
<sequence>MFKDFGKVETFLTVVRERSFSKASKKLGISQPAVTQQIKYLEDYLSIQIVDRKKNGINLTKAGEALYQSLLKLEKQILETEKEVLRLVNKEMLFILGASPVIGNYILPDFLNDIQEVISNRVLTKVATSSELTELLLQQKVDLALIESPIFNPNITYREWVEDELVVVSRSKLPMLLKKEDLFTFDWICREEESNTRRVIYEMFRQIDVDCKNFNVKGIATSSTTIKQTLLKSPLNGVPTVSILSKYIIADEVKQGLLHVAQIKDIRLLRQFYLCCLKDRIQDALIDSATDFLTHKSIHPSF</sequence>
<keyword evidence="2" id="KW-0805">Transcription regulation</keyword>
<dbReference type="InterPro" id="IPR005119">
    <property type="entry name" value="LysR_subst-bd"/>
</dbReference>
<comment type="caution">
    <text evidence="6">The sequence shown here is derived from an EMBL/GenBank/DDBJ whole genome shotgun (WGS) entry which is preliminary data.</text>
</comment>
<dbReference type="Gene3D" id="3.40.190.290">
    <property type="match status" value="1"/>
</dbReference>
<dbReference type="GO" id="GO:0000976">
    <property type="term" value="F:transcription cis-regulatory region binding"/>
    <property type="evidence" value="ECO:0007669"/>
    <property type="project" value="TreeGrafter"/>
</dbReference>
<keyword evidence="3" id="KW-0238">DNA-binding</keyword>
<dbReference type="Proteomes" id="UP000231638">
    <property type="component" value="Unassembled WGS sequence"/>
</dbReference>
<dbReference type="PRINTS" id="PR00039">
    <property type="entry name" value="HTHLYSR"/>
</dbReference>
<dbReference type="AlphaFoldDB" id="A0A2D3W9K0"/>
<dbReference type="GO" id="GO:0003700">
    <property type="term" value="F:DNA-binding transcription factor activity"/>
    <property type="evidence" value="ECO:0007669"/>
    <property type="project" value="InterPro"/>
</dbReference>
<evidence type="ECO:0000313" key="6">
    <source>
        <dbReference type="EMBL" id="DAB37078.1"/>
    </source>
</evidence>
<comment type="similarity">
    <text evidence="1">Belongs to the LysR transcriptional regulatory family.</text>
</comment>
<evidence type="ECO:0000256" key="2">
    <source>
        <dbReference type="ARBA" id="ARBA00023015"/>
    </source>
</evidence>
<protein>
    <submittedName>
        <fullName evidence="6">LysR family transcriptional regulator</fullName>
    </submittedName>
</protein>
<name>A0A2D3W9K0_9BACT</name>
<evidence type="ECO:0000256" key="1">
    <source>
        <dbReference type="ARBA" id="ARBA00009437"/>
    </source>
</evidence>
<dbReference type="InterPro" id="IPR036388">
    <property type="entry name" value="WH-like_DNA-bd_sf"/>
</dbReference>
<dbReference type="PANTHER" id="PTHR30126">
    <property type="entry name" value="HTH-TYPE TRANSCRIPTIONAL REGULATOR"/>
    <property type="match status" value="1"/>
</dbReference>